<name>A0A9P7K5W0_9AGAR</name>
<keyword evidence="3" id="KW-1185">Reference proteome</keyword>
<dbReference type="OrthoDB" id="14339at2759"/>
<comment type="caution">
    <text evidence="2">The sequence shown here is derived from an EMBL/GenBank/DDBJ whole genome shotgun (WGS) entry which is preliminary data.</text>
</comment>
<dbReference type="PANTHER" id="PTHR37332">
    <property type="entry name" value="EXPRESSED PROTEIN"/>
    <property type="match status" value="1"/>
</dbReference>
<dbReference type="PANTHER" id="PTHR37332:SF1">
    <property type="entry name" value="ELMO DOMAIN-CONTAINING PROTEIN"/>
    <property type="match status" value="1"/>
</dbReference>
<dbReference type="Proteomes" id="UP000717328">
    <property type="component" value="Unassembled WGS sequence"/>
</dbReference>
<feature type="compositionally biased region" description="Polar residues" evidence="1">
    <location>
        <begin position="1"/>
        <end position="12"/>
    </location>
</feature>
<dbReference type="EMBL" id="JABCKI010005719">
    <property type="protein sequence ID" value="KAG5639506.1"/>
    <property type="molecule type" value="Genomic_DNA"/>
</dbReference>
<reference evidence="2" key="1">
    <citation type="submission" date="2021-02" db="EMBL/GenBank/DDBJ databases">
        <authorList>
            <person name="Nieuwenhuis M."/>
            <person name="Van De Peppel L.J.J."/>
        </authorList>
    </citation>
    <scope>NUCLEOTIDE SEQUENCE</scope>
    <source>
        <strain evidence="2">D49</strain>
    </source>
</reference>
<reference evidence="2" key="2">
    <citation type="submission" date="2021-10" db="EMBL/GenBank/DDBJ databases">
        <title>Phylogenomics reveals ancestral predisposition of the termite-cultivated fungus Termitomyces towards a domesticated lifestyle.</title>
        <authorList>
            <person name="Auxier B."/>
            <person name="Grum-Grzhimaylo A."/>
            <person name="Cardenas M.E."/>
            <person name="Lodge J.D."/>
            <person name="Laessoe T."/>
            <person name="Pedersen O."/>
            <person name="Smith M.E."/>
            <person name="Kuyper T.W."/>
            <person name="Franco-Molano E.A."/>
            <person name="Baroni T.J."/>
            <person name="Aanen D.K."/>
        </authorList>
    </citation>
    <scope>NUCLEOTIDE SEQUENCE</scope>
    <source>
        <strain evidence="2">D49</strain>
    </source>
</reference>
<protein>
    <submittedName>
        <fullName evidence="2">Uncharacterized protein</fullName>
    </submittedName>
</protein>
<gene>
    <name evidence="2" type="ORF">H0H81_000651</name>
</gene>
<feature type="region of interest" description="Disordered" evidence="1">
    <location>
        <begin position="1"/>
        <end position="20"/>
    </location>
</feature>
<accession>A0A9P7K5W0</accession>
<evidence type="ECO:0000313" key="2">
    <source>
        <dbReference type="EMBL" id="KAG5639506.1"/>
    </source>
</evidence>
<evidence type="ECO:0000313" key="3">
    <source>
        <dbReference type="Proteomes" id="UP000717328"/>
    </source>
</evidence>
<organism evidence="2 3">
    <name type="scientific">Sphagnurus paluster</name>
    <dbReference type="NCBI Taxonomy" id="117069"/>
    <lineage>
        <taxon>Eukaryota</taxon>
        <taxon>Fungi</taxon>
        <taxon>Dikarya</taxon>
        <taxon>Basidiomycota</taxon>
        <taxon>Agaricomycotina</taxon>
        <taxon>Agaricomycetes</taxon>
        <taxon>Agaricomycetidae</taxon>
        <taxon>Agaricales</taxon>
        <taxon>Tricholomatineae</taxon>
        <taxon>Lyophyllaceae</taxon>
        <taxon>Sphagnurus</taxon>
    </lineage>
</organism>
<proteinExistence type="predicted"/>
<sequence>MSHFSVESQQRPQMRRKSSAQNLLSLSSFKSSSAAGSIPAPISIGTGSISPATGLSFTAAGGATTPTTSTAREFDVQSLHDTIAASTLGGAGSPQLPQGTSVEYLRDLVQKRIITLTYIRNIHEGRSHWFHTILISRTDLEREFSNNNPDMKRRTTRFAILGMSLSNLLDINQPQDLLRGLINTVNEYDQNKDENDKSKMRQSKRLFRPKIGRRAGGYAEYGADPPDTSYLVNPHMANYRQTLLSLLDVISEVYNKISKMLGPSPFPHSSQHMMGPLGLLSPHPGVSYLFSGDSASNATPNPNATPIPGPYAANTEEMSSSLWSIANASVAPGGTGAGSFMYGGGMSSPPPTWSVALGELVLKIDGKFKKITSTLLKELDAFARNGIKDELASLDPLLRNLKMDGGIGNGSGRVVYEFEGM</sequence>
<evidence type="ECO:0000256" key="1">
    <source>
        <dbReference type="SAM" id="MobiDB-lite"/>
    </source>
</evidence>
<dbReference type="AlphaFoldDB" id="A0A9P7K5W0"/>